<dbReference type="HOGENOM" id="CLU_3063769_0_0_7"/>
<evidence type="ECO:0000313" key="1">
    <source>
        <dbReference type="EMBL" id="AGC43275.1"/>
    </source>
</evidence>
<proteinExistence type="predicted"/>
<dbReference type="PATRIC" id="fig|1278073.3.peg.1985"/>
<dbReference type="KEGG" id="msd:MYSTI_01945"/>
<dbReference type="EMBL" id="CP004025">
    <property type="protein sequence ID" value="AGC43275.1"/>
    <property type="molecule type" value="Genomic_DNA"/>
</dbReference>
<sequence>MVYAIQIRIHGSWRTVGTCNTLDKAEVSKVNASNSYDLPARIKECASEAAAWT</sequence>
<reference evidence="1 2" key="1">
    <citation type="journal article" date="2013" name="Genome Announc.">
        <title>Complete genome sequence of Myxococcus stipitatus strain DSM 14675, a fruiting myxobacterium.</title>
        <authorList>
            <person name="Huntley S."/>
            <person name="Kneip S."/>
            <person name="Treuner-Lange A."/>
            <person name="Sogaard-Andersen L."/>
        </authorList>
    </citation>
    <scope>NUCLEOTIDE SEQUENCE [LARGE SCALE GENOMIC DNA]</scope>
    <source>
        <strain evidence="2">DSM 14675 / JCM 12634 / Mx s8</strain>
    </source>
</reference>
<dbReference type="Proteomes" id="UP000011131">
    <property type="component" value="Chromosome"/>
</dbReference>
<evidence type="ECO:0000313" key="2">
    <source>
        <dbReference type="Proteomes" id="UP000011131"/>
    </source>
</evidence>
<dbReference type="AlphaFoldDB" id="L7U5Z1"/>
<gene>
    <name evidence="1" type="ordered locus">MYSTI_01945</name>
</gene>
<organism evidence="1 2">
    <name type="scientific">Myxococcus stipitatus (strain DSM 14675 / JCM 12634 / Mx s8)</name>
    <dbReference type="NCBI Taxonomy" id="1278073"/>
    <lineage>
        <taxon>Bacteria</taxon>
        <taxon>Pseudomonadati</taxon>
        <taxon>Myxococcota</taxon>
        <taxon>Myxococcia</taxon>
        <taxon>Myxococcales</taxon>
        <taxon>Cystobacterineae</taxon>
        <taxon>Myxococcaceae</taxon>
        <taxon>Myxococcus</taxon>
    </lineage>
</organism>
<keyword evidence="2" id="KW-1185">Reference proteome</keyword>
<name>L7U5Z1_MYXSD</name>
<protein>
    <submittedName>
        <fullName evidence="1">Uncharacterized protein</fullName>
    </submittedName>
</protein>
<accession>L7U5Z1</accession>
<dbReference type="RefSeq" id="WP_015347537.1">
    <property type="nucleotide sequence ID" value="NC_020126.1"/>
</dbReference>